<protein>
    <submittedName>
        <fullName evidence="8">Putative peptidoglycan binding domain-containing protein</fullName>
    </submittedName>
</protein>
<dbReference type="InterPro" id="IPR038063">
    <property type="entry name" value="Transpep_catalytic_dom"/>
</dbReference>
<evidence type="ECO:0000256" key="4">
    <source>
        <dbReference type="ARBA" id="ARBA00022984"/>
    </source>
</evidence>
<feature type="active site" description="Proton donor/acceptor" evidence="6">
    <location>
        <position position="211"/>
    </location>
</feature>
<dbReference type="GO" id="GO:0018104">
    <property type="term" value="P:peptidoglycan-protein cross-linking"/>
    <property type="evidence" value="ECO:0007669"/>
    <property type="project" value="TreeGrafter"/>
</dbReference>
<comment type="pathway">
    <text evidence="1 6">Cell wall biogenesis; peptidoglycan biosynthesis.</text>
</comment>
<dbReference type="PROSITE" id="PS52029">
    <property type="entry name" value="LD_TPASE"/>
    <property type="match status" value="1"/>
</dbReference>
<dbReference type="GO" id="GO:0005576">
    <property type="term" value="C:extracellular region"/>
    <property type="evidence" value="ECO:0007669"/>
    <property type="project" value="TreeGrafter"/>
</dbReference>
<dbReference type="Proteomes" id="UP000198683">
    <property type="component" value="Unassembled WGS sequence"/>
</dbReference>
<dbReference type="GO" id="GO:0008360">
    <property type="term" value="P:regulation of cell shape"/>
    <property type="evidence" value="ECO:0007669"/>
    <property type="project" value="UniProtKB-UniRule"/>
</dbReference>
<name>A0A1G9ALE0_9ACTN</name>
<dbReference type="InterPro" id="IPR036366">
    <property type="entry name" value="PGBDSf"/>
</dbReference>
<keyword evidence="9" id="KW-1185">Reference proteome</keyword>
<dbReference type="CDD" id="cd16913">
    <property type="entry name" value="YkuD_like"/>
    <property type="match status" value="1"/>
</dbReference>
<sequence>MDADVRRAADLDVRPGAAVDGRRGAVPAEEAVAAGGETVGEVDGTGVAEVRPIVLRPGDRGPEVTRLQRRLHARHYYFGRINGRYDEQTKFAVWALQKTHGMAVKGAVGPREFAALDRPVRRRPLVSNGGANRVEVNLTRQMLTVYRNRRPVLYAHISSGAEVNYCRNGHCGNAVTPVGDFRVTRRAPGWTTGPLGSMFNSLYFVGGIALHGSSKVPLRPASHGCVRLPLSTSKRLYEIVNIGDPVYVRGKIHRRR</sequence>
<evidence type="ECO:0000256" key="3">
    <source>
        <dbReference type="ARBA" id="ARBA00022960"/>
    </source>
</evidence>
<evidence type="ECO:0000256" key="6">
    <source>
        <dbReference type="PROSITE-ProRule" id="PRU01373"/>
    </source>
</evidence>
<keyword evidence="4 6" id="KW-0573">Peptidoglycan synthesis</keyword>
<dbReference type="InterPro" id="IPR002477">
    <property type="entry name" value="Peptidoglycan-bd-like"/>
</dbReference>
<keyword evidence="5 6" id="KW-0961">Cell wall biogenesis/degradation</keyword>
<proteinExistence type="predicted"/>
<reference evidence="8 9" key="1">
    <citation type="submission" date="2016-10" db="EMBL/GenBank/DDBJ databases">
        <authorList>
            <person name="de Groot N.N."/>
        </authorList>
    </citation>
    <scope>NUCLEOTIDE SEQUENCE [LARGE SCALE GENOMIC DNA]</scope>
    <source>
        <strain evidence="8 9">CGMCC 4.5681</strain>
    </source>
</reference>
<dbReference type="InterPro" id="IPR005490">
    <property type="entry name" value="LD_TPept_cat_dom"/>
</dbReference>
<dbReference type="UniPathway" id="UPA00219"/>
<dbReference type="Pfam" id="PF03734">
    <property type="entry name" value="YkuD"/>
    <property type="match status" value="1"/>
</dbReference>
<feature type="domain" description="L,D-TPase catalytic" evidence="7">
    <location>
        <begin position="132"/>
        <end position="249"/>
    </location>
</feature>
<dbReference type="Gene3D" id="1.10.101.10">
    <property type="entry name" value="PGBD-like superfamily/PGBD"/>
    <property type="match status" value="1"/>
</dbReference>
<dbReference type="SUPFAM" id="SSF47090">
    <property type="entry name" value="PGBD-like"/>
    <property type="match status" value="1"/>
</dbReference>
<dbReference type="GO" id="GO:0071555">
    <property type="term" value="P:cell wall organization"/>
    <property type="evidence" value="ECO:0007669"/>
    <property type="project" value="UniProtKB-UniRule"/>
</dbReference>
<gene>
    <name evidence="8" type="ORF">SAMN05421874_106252</name>
</gene>
<dbReference type="AlphaFoldDB" id="A0A1G9ALE0"/>
<dbReference type="PANTHER" id="PTHR30582">
    <property type="entry name" value="L,D-TRANSPEPTIDASE"/>
    <property type="match status" value="1"/>
</dbReference>
<dbReference type="InterPro" id="IPR050979">
    <property type="entry name" value="LD-transpeptidase"/>
</dbReference>
<accession>A0A1G9ALE0</accession>
<evidence type="ECO:0000259" key="7">
    <source>
        <dbReference type="PROSITE" id="PS52029"/>
    </source>
</evidence>
<dbReference type="GO" id="GO:0071972">
    <property type="term" value="F:peptidoglycan L,D-transpeptidase activity"/>
    <property type="evidence" value="ECO:0007669"/>
    <property type="project" value="TreeGrafter"/>
</dbReference>
<keyword evidence="2" id="KW-0808">Transferase</keyword>
<dbReference type="STRING" id="683260.SAMN05421874_106252"/>
<dbReference type="Gene3D" id="2.40.440.10">
    <property type="entry name" value="L,D-transpeptidase catalytic domain-like"/>
    <property type="match status" value="1"/>
</dbReference>
<dbReference type="EMBL" id="FNFB01000006">
    <property type="protein sequence ID" value="SDK28127.1"/>
    <property type="molecule type" value="Genomic_DNA"/>
</dbReference>
<organism evidence="8 9">
    <name type="scientific">Nonomuraea maritima</name>
    <dbReference type="NCBI Taxonomy" id="683260"/>
    <lineage>
        <taxon>Bacteria</taxon>
        <taxon>Bacillati</taxon>
        <taxon>Actinomycetota</taxon>
        <taxon>Actinomycetes</taxon>
        <taxon>Streptosporangiales</taxon>
        <taxon>Streptosporangiaceae</taxon>
        <taxon>Nonomuraea</taxon>
    </lineage>
</organism>
<evidence type="ECO:0000256" key="2">
    <source>
        <dbReference type="ARBA" id="ARBA00022679"/>
    </source>
</evidence>
<evidence type="ECO:0000256" key="5">
    <source>
        <dbReference type="ARBA" id="ARBA00023316"/>
    </source>
</evidence>
<dbReference type="Pfam" id="PF01471">
    <property type="entry name" value="PG_binding_1"/>
    <property type="match status" value="1"/>
</dbReference>
<dbReference type="SUPFAM" id="SSF141523">
    <property type="entry name" value="L,D-transpeptidase catalytic domain-like"/>
    <property type="match status" value="1"/>
</dbReference>
<evidence type="ECO:0000256" key="1">
    <source>
        <dbReference type="ARBA" id="ARBA00004752"/>
    </source>
</evidence>
<dbReference type="InterPro" id="IPR036365">
    <property type="entry name" value="PGBD-like_sf"/>
</dbReference>
<keyword evidence="3 6" id="KW-0133">Cell shape</keyword>
<evidence type="ECO:0000313" key="8">
    <source>
        <dbReference type="EMBL" id="SDK28127.1"/>
    </source>
</evidence>
<dbReference type="PANTHER" id="PTHR30582:SF2">
    <property type="entry name" value="L,D-TRANSPEPTIDASE YCIB-RELATED"/>
    <property type="match status" value="1"/>
</dbReference>
<dbReference type="GO" id="GO:0016740">
    <property type="term" value="F:transferase activity"/>
    <property type="evidence" value="ECO:0007669"/>
    <property type="project" value="UniProtKB-KW"/>
</dbReference>
<evidence type="ECO:0000313" key="9">
    <source>
        <dbReference type="Proteomes" id="UP000198683"/>
    </source>
</evidence>
<feature type="active site" description="Nucleophile" evidence="6">
    <location>
        <position position="225"/>
    </location>
</feature>